<accession>A0A0L6TVT5</accession>
<keyword evidence="2" id="KW-0813">Transport</keyword>
<dbReference type="Gene3D" id="3.40.50.300">
    <property type="entry name" value="P-loop containing nucleotide triphosphate hydrolases"/>
    <property type="match status" value="1"/>
</dbReference>
<dbReference type="InterPro" id="IPR003439">
    <property type="entry name" value="ABC_transporter-like_ATP-bd"/>
</dbReference>
<dbReference type="SUPFAM" id="SSF52540">
    <property type="entry name" value="P-loop containing nucleoside triphosphate hydrolases"/>
    <property type="match status" value="1"/>
</dbReference>
<feature type="domain" description="ABC transporter" evidence="5">
    <location>
        <begin position="67"/>
        <end position="301"/>
    </location>
</feature>
<evidence type="ECO:0000256" key="3">
    <source>
        <dbReference type="ARBA" id="ARBA00022741"/>
    </source>
</evidence>
<organism evidence="6 7">
    <name type="scientific">Acetobacterium bakii</name>
    <dbReference type="NCBI Taxonomy" id="52689"/>
    <lineage>
        <taxon>Bacteria</taxon>
        <taxon>Bacillati</taxon>
        <taxon>Bacillota</taxon>
        <taxon>Clostridia</taxon>
        <taxon>Eubacteriales</taxon>
        <taxon>Eubacteriaceae</taxon>
        <taxon>Acetobacterium</taxon>
    </lineage>
</organism>
<dbReference type="Pfam" id="PF00005">
    <property type="entry name" value="ABC_tran"/>
    <property type="match status" value="1"/>
</dbReference>
<dbReference type="PROSITE" id="PS00211">
    <property type="entry name" value="ABC_TRANSPORTER_1"/>
    <property type="match status" value="1"/>
</dbReference>
<evidence type="ECO:0000313" key="7">
    <source>
        <dbReference type="Proteomes" id="UP000036873"/>
    </source>
</evidence>
<keyword evidence="3" id="KW-0547">Nucleotide-binding</keyword>
<dbReference type="GO" id="GO:0016887">
    <property type="term" value="F:ATP hydrolysis activity"/>
    <property type="evidence" value="ECO:0007669"/>
    <property type="project" value="InterPro"/>
</dbReference>
<dbReference type="EMBL" id="LGYO01000065">
    <property type="protein sequence ID" value="KNZ40366.1"/>
    <property type="molecule type" value="Genomic_DNA"/>
</dbReference>
<gene>
    <name evidence="6" type="ORF">AKG39_17965</name>
</gene>
<comment type="similarity">
    <text evidence="1">Belongs to the ABC transporter superfamily.</text>
</comment>
<dbReference type="PATRIC" id="fig|52689.4.peg.3284"/>
<dbReference type="InterPro" id="IPR017871">
    <property type="entry name" value="ABC_transporter-like_CS"/>
</dbReference>
<dbReference type="InterPro" id="IPR003593">
    <property type="entry name" value="AAA+_ATPase"/>
</dbReference>
<dbReference type="SMART" id="SM00382">
    <property type="entry name" value="AAA"/>
    <property type="match status" value="1"/>
</dbReference>
<evidence type="ECO:0000256" key="1">
    <source>
        <dbReference type="ARBA" id="ARBA00005417"/>
    </source>
</evidence>
<dbReference type="PANTHER" id="PTHR43117">
    <property type="entry name" value="OSMOPROTECTANT IMPORT ATP-BINDING PROTEIN OSMV"/>
    <property type="match status" value="1"/>
</dbReference>
<reference evidence="7" key="1">
    <citation type="submission" date="2015-07" db="EMBL/GenBank/DDBJ databases">
        <title>Draft genome sequence of Acetobacterium bakii DSM 8293, a potential psychrophilic chemical producer through syngas fermentation.</title>
        <authorList>
            <person name="Song Y."/>
            <person name="Hwang S."/>
            <person name="Cho B.-K."/>
        </authorList>
    </citation>
    <scope>NUCLEOTIDE SEQUENCE [LARGE SCALE GENOMIC DNA]</scope>
    <source>
        <strain evidence="7">DSM 8239</strain>
    </source>
</reference>
<dbReference type="Proteomes" id="UP000036873">
    <property type="component" value="Unassembled WGS sequence"/>
</dbReference>
<comment type="caution">
    <text evidence="6">The sequence shown here is derived from an EMBL/GenBank/DDBJ whole genome shotgun (WGS) entry which is preliminary data.</text>
</comment>
<evidence type="ECO:0000313" key="6">
    <source>
        <dbReference type="EMBL" id="KNZ40366.1"/>
    </source>
</evidence>
<protein>
    <submittedName>
        <fullName evidence="6">ABC transporter</fullName>
    </submittedName>
</protein>
<name>A0A0L6TVT5_9FIRM</name>
<dbReference type="PANTHER" id="PTHR43117:SF4">
    <property type="entry name" value="OSMOPROTECTANT IMPORT ATP-BINDING PROTEIN OSMV"/>
    <property type="match status" value="1"/>
</dbReference>
<dbReference type="PROSITE" id="PS50893">
    <property type="entry name" value="ABC_TRANSPORTER_2"/>
    <property type="match status" value="1"/>
</dbReference>
<dbReference type="STRING" id="52689.AKG39_17965"/>
<dbReference type="RefSeq" id="WP_050741781.1">
    <property type="nucleotide sequence ID" value="NZ_LGYO01000065.1"/>
</dbReference>
<dbReference type="InterPro" id="IPR027417">
    <property type="entry name" value="P-loop_NTPase"/>
</dbReference>
<sequence length="319" mass="35663">MQCEKHFIEPYDFLTEMGFELLEKNQSMDRYMALMDDDILEDMGTNKEMLVAGYEAAHLQLVEEPGVRVNSILIKGGFNKDGEKEAIDILLKPGEIVSIVGPTGSGKSRLLGDIEWLARGDTPTGRWIVINGALPDDAQRYCFEEKLISQLSQNMNFVMDANVEEFIEMHAQSRNIQQIDGVIEAVINQANALAGEPFTRETPLTALSGGQSRALMIVDVAFLCKSPIVLIDEIENAGIDRRKALDLLVKTEKIIMIATHDPVLALMANRRLVIKNGGMHQIIESNEAEKKVLKKLEAMDQEMLTIRNALRNGEMIYSE</sequence>
<keyword evidence="7" id="KW-1185">Reference proteome</keyword>
<proteinExistence type="inferred from homology"/>
<dbReference type="OrthoDB" id="9776556at2"/>
<dbReference type="GO" id="GO:0005524">
    <property type="term" value="F:ATP binding"/>
    <property type="evidence" value="ECO:0007669"/>
    <property type="project" value="UniProtKB-KW"/>
</dbReference>
<keyword evidence="4" id="KW-0067">ATP-binding</keyword>
<dbReference type="AlphaFoldDB" id="A0A0L6TVT5"/>
<evidence type="ECO:0000256" key="4">
    <source>
        <dbReference type="ARBA" id="ARBA00022840"/>
    </source>
</evidence>
<evidence type="ECO:0000256" key="2">
    <source>
        <dbReference type="ARBA" id="ARBA00022448"/>
    </source>
</evidence>
<evidence type="ECO:0000259" key="5">
    <source>
        <dbReference type="PROSITE" id="PS50893"/>
    </source>
</evidence>